<evidence type="ECO:0000256" key="2">
    <source>
        <dbReference type="ARBA" id="ARBA00012759"/>
    </source>
</evidence>
<dbReference type="KEGG" id="pbl:PAAG_05957"/>
<dbReference type="GO" id="GO:0043130">
    <property type="term" value="F:ubiquitin binding"/>
    <property type="evidence" value="ECO:0007669"/>
    <property type="project" value="TreeGrafter"/>
</dbReference>
<dbReference type="Pfam" id="PF10275">
    <property type="entry name" value="Peptidase_C65"/>
    <property type="match status" value="1"/>
</dbReference>
<dbReference type="eggNOG" id="KOG3991">
    <property type="taxonomic scope" value="Eukaryota"/>
</dbReference>
<evidence type="ECO:0000256" key="3">
    <source>
        <dbReference type="ARBA" id="ARBA00022670"/>
    </source>
</evidence>
<keyword evidence="5" id="KW-0378">Hydrolase</keyword>
<dbReference type="VEuPathDB" id="FungiDB:PAAG_05957"/>
<sequence length="475" mass="53647">MCSLAYRQFCSLESAVARFHLQTFQAAPAFRRLFRAPYLDNFHRTPHYNPTIGAVPSPDNMADPDHMAEFQKLSNNYEPDLQGPLVGPKQSSGTITSEYANADPIYVAKTIALSHTHSHYRVMKGDGNCGWRAIAFGYFETLFNLRDAAKVTQELARMKSLNELLDSTGCQEHLYEMFVDATEELLTRISQEIEKGSYDDSFLFQAFNDEYNSSSIIMHFRLVTSAWMKLNPSRYADFLGIPLVDYCTRTIETVKSEIDQIGIQGLFDGVIGASGFAIEILYLDRSEGTQVTPHLLSPNNPIATIMLLYRPGHYDLLYRTEQPIQNQEITQVNYQYSMTSDYASWYSNALPFDLNPTLMAIPSLPFDTTSVPSPLHASQSHTYPMHINSSIRPPLAPRSPPALSEHSSFPGFHISRVSTPGKSSELQIRMNPLVCEPMNTLPLTSVPFRNSPNNLAHFQNPDFQPSQWDPNEEYK</sequence>
<dbReference type="PANTHER" id="PTHR12931:SF15">
    <property type="entry name" value="UBIQUITIN THIOESTERASE OTUBAIN-LIKE"/>
    <property type="match status" value="1"/>
</dbReference>
<dbReference type="Gene3D" id="1.20.1300.20">
    <property type="entry name" value="Peptidase C65 Otubain, subdomain 2"/>
    <property type="match status" value="1"/>
</dbReference>
<gene>
    <name evidence="8" type="ORF">PAAG_05957</name>
</gene>
<dbReference type="OMA" id="WMKLNPH"/>
<comment type="catalytic activity">
    <reaction evidence="1">
        <text>Thiol-dependent hydrolysis of ester, thioester, amide, peptide and isopeptide bonds formed by the C-terminal Gly of ubiquitin (a 76-residue protein attached to proteins as an intracellular targeting signal).</text>
        <dbReference type="EC" id="3.4.19.12"/>
    </reaction>
</comment>
<dbReference type="GO" id="GO:0006508">
    <property type="term" value="P:proteolysis"/>
    <property type="evidence" value="ECO:0007669"/>
    <property type="project" value="UniProtKB-KW"/>
</dbReference>
<dbReference type="PANTHER" id="PTHR12931">
    <property type="entry name" value="UBIQUITIN THIOLESTERASE PROTEIN OTUB"/>
    <property type="match status" value="1"/>
</dbReference>
<organism evidence="8 9">
    <name type="scientific">Paracoccidioides lutzii (strain ATCC MYA-826 / Pb01)</name>
    <name type="common">Paracoccidioides brasiliensis</name>
    <dbReference type="NCBI Taxonomy" id="502779"/>
    <lineage>
        <taxon>Eukaryota</taxon>
        <taxon>Fungi</taxon>
        <taxon>Dikarya</taxon>
        <taxon>Ascomycota</taxon>
        <taxon>Pezizomycotina</taxon>
        <taxon>Eurotiomycetes</taxon>
        <taxon>Eurotiomycetidae</taxon>
        <taxon>Onygenales</taxon>
        <taxon>Ajellomycetaceae</taxon>
        <taxon>Paracoccidioides</taxon>
    </lineage>
</organism>
<keyword evidence="6" id="KW-0788">Thiol protease</keyword>
<keyword evidence="4" id="KW-0833">Ubl conjugation pathway</keyword>
<dbReference type="AlphaFoldDB" id="C1H5B6"/>
<dbReference type="GeneID" id="9095407"/>
<dbReference type="GO" id="GO:0004843">
    <property type="term" value="F:cysteine-type deubiquitinase activity"/>
    <property type="evidence" value="ECO:0007669"/>
    <property type="project" value="UniProtKB-EC"/>
</dbReference>
<keyword evidence="3" id="KW-0645">Protease</keyword>
<accession>C1H5B6</accession>
<dbReference type="RefSeq" id="XP_015699962.1">
    <property type="nucleotide sequence ID" value="XM_015845736.1"/>
</dbReference>
<dbReference type="SUPFAM" id="SSF54001">
    <property type="entry name" value="Cysteine proteinases"/>
    <property type="match status" value="1"/>
</dbReference>
<dbReference type="CDD" id="cd22749">
    <property type="entry name" value="Otubain_C65"/>
    <property type="match status" value="1"/>
</dbReference>
<dbReference type="GO" id="GO:0071108">
    <property type="term" value="P:protein K48-linked deubiquitination"/>
    <property type="evidence" value="ECO:0007669"/>
    <property type="project" value="TreeGrafter"/>
</dbReference>
<dbReference type="InterPro" id="IPR019400">
    <property type="entry name" value="Peptidase_C65_otubain"/>
</dbReference>
<name>C1H5B6_PARBA</name>
<dbReference type="Gene3D" id="3.30.200.60">
    <property type="entry name" value="Peptidase C65 Otubain, subdomain 1"/>
    <property type="match status" value="1"/>
</dbReference>
<keyword evidence="9" id="KW-1185">Reference proteome</keyword>
<protein>
    <recommendedName>
        <fullName evidence="2">ubiquitinyl hydrolase 1</fullName>
        <ecNumber evidence="2">3.4.19.12</ecNumber>
    </recommendedName>
</protein>
<evidence type="ECO:0000256" key="1">
    <source>
        <dbReference type="ARBA" id="ARBA00000707"/>
    </source>
</evidence>
<feature type="region of interest" description="Disordered" evidence="7">
    <location>
        <begin position="452"/>
        <end position="475"/>
    </location>
</feature>
<evidence type="ECO:0000256" key="4">
    <source>
        <dbReference type="ARBA" id="ARBA00022786"/>
    </source>
</evidence>
<dbReference type="Proteomes" id="UP000002059">
    <property type="component" value="Partially assembled WGS sequence"/>
</dbReference>
<evidence type="ECO:0000256" key="7">
    <source>
        <dbReference type="SAM" id="MobiDB-lite"/>
    </source>
</evidence>
<dbReference type="HOGENOM" id="CLU_014832_0_1_1"/>
<feature type="compositionally biased region" description="Polar residues" evidence="7">
    <location>
        <begin position="452"/>
        <end position="469"/>
    </location>
</feature>
<dbReference type="InterPro" id="IPR042467">
    <property type="entry name" value="Peptidase_C65_otubain_sub2"/>
</dbReference>
<dbReference type="EMBL" id="KN294007">
    <property type="protein sequence ID" value="EEH34910.2"/>
    <property type="molecule type" value="Genomic_DNA"/>
</dbReference>
<evidence type="ECO:0000256" key="6">
    <source>
        <dbReference type="ARBA" id="ARBA00022807"/>
    </source>
</evidence>
<evidence type="ECO:0000256" key="5">
    <source>
        <dbReference type="ARBA" id="ARBA00022801"/>
    </source>
</evidence>
<dbReference type="EC" id="3.4.19.12" evidence="2"/>
<dbReference type="InterPro" id="IPR038765">
    <property type="entry name" value="Papain-like_cys_pep_sf"/>
</dbReference>
<dbReference type="OrthoDB" id="18915at2759"/>
<dbReference type="STRING" id="502779.C1H5B6"/>
<proteinExistence type="predicted"/>
<dbReference type="GO" id="GO:0005634">
    <property type="term" value="C:nucleus"/>
    <property type="evidence" value="ECO:0007669"/>
    <property type="project" value="TreeGrafter"/>
</dbReference>
<evidence type="ECO:0000313" key="9">
    <source>
        <dbReference type="Proteomes" id="UP000002059"/>
    </source>
</evidence>
<evidence type="ECO:0000313" key="8">
    <source>
        <dbReference type="EMBL" id="EEH34910.2"/>
    </source>
</evidence>
<reference evidence="8 9" key="1">
    <citation type="journal article" date="2011" name="PLoS Genet.">
        <title>Comparative genomic analysis of human fungal pathogens causing paracoccidioidomycosis.</title>
        <authorList>
            <person name="Desjardins C.A."/>
            <person name="Champion M.D."/>
            <person name="Holder J.W."/>
            <person name="Muszewska A."/>
            <person name="Goldberg J."/>
            <person name="Bailao A.M."/>
            <person name="Brigido M.M."/>
            <person name="Ferreira M.E."/>
            <person name="Garcia A.M."/>
            <person name="Grynberg M."/>
            <person name="Gujja S."/>
            <person name="Heiman D.I."/>
            <person name="Henn M.R."/>
            <person name="Kodira C.D."/>
            <person name="Leon-Narvaez H."/>
            <person name="Longo L.V."/>
            <person name="Ma L.J."/>
            <person name="Malavazi I."/>
            <person name="Matsuo A.L."/>
            <person name="Morais F.V."/>
            <person name="Pereira M."/>
            <person name="Rodriguez-Brito S."/>
            <person name="Sakthikumar S."/>
            <person name="Salem-Izacc S.M."/>
            <person name="Sykes S.M."/>
            <person name="Teixeira M.M."/>
            <person name="Vallejo M.C."/>
            <person name="Walter M.E."/>
            <person name="Yandava C."/>
            <person name="Young S."/>
            <person name="Zeng Q."/>
            <person name="Zucker J."/>
            <person name="Felipe M.S."/>
            <person name="Goldman G.H."/>
            <person name="Haas B.J."/>
            <person name="McEwen J.G."/>
            <person name="Nino-Vega G."/>
            <person name="Puccia R."/>
            <person name="San-Blas G."/>
            <person name="Soares C.M."/>
            <person name="Birren B.W."/>
            <person name="Cuomo C.A."/>
        </authorList>
    </citation>
    <scope>NUCLEOTIDE SEQUENCE [LARGE SCALE GENOMIC DNA]</scope>
    <source>
        <strain evidence="9">ATCC MYA-826 / Pb01</strain>
    </source>
</reference>
<dbReference type="InterPro" id="IPR042468">
    <property type="entry name" value="Peptidase_C65_otubain_sub1"/>
</dbReference>